<dbReference type="SUPFAM" id="SSF53613">
    <property type="entry name" value="Ribokinase-like"/>
    <property type="match status" value="1"/>
</dbReference>
<keyword evidence="2 4" id="KW-0418">Kinase</keyword>
<dbReference type="PANTHER" id="PTHR10584:SF157">
    <property type="entry name" value="SULFOFRUCTOSE KINASE"/>
    <property type="match status" value="1"/>
</dbReference>
<dbReference type="RefSeq" id="WP_052182556.1">
    <property type="nucleotide sequence ID" value="NZ_JBEAAL010000014.1"/>
</dbReference>
<proteinExistence type="predicted"/>
<accession>A0ABV0M4U6</accession>
<dbReference type="InterPro" id="IPR011611">
    <property type="entry name" value="PfkB_dom"/>
</dbReference>
<dbReference type="InterPro" id="IPR029056">
    <property type="entry name" value="Ribokinase-like"/>
</dbReference>
<dbReference type="CDD" id="cd01945">
    <property type="entry name" value="ribokinase_group_B"/>
    <property type="match status" value="1"/>
</dbReference>
<evidence type="ECO:0000256" key="1">
    <source>
        <dbReference type="ARBA" id="ARBA00022679"/>
    </source>
</evidence>
<dbReference type="Proteomes" id="UP001496627">
    <property type="component" value="Unassembled WGS sequence"/>
</dbReference>
<reference evidence="4 5" key="1">
    <citation type="submission" date="2024-05" db="EMBL/GenBank/DDBJ databases">
        <title>Neorhizobium sp. Rsf11, a plant growth promoting and heavy metal resistant PAH-degrader.</title>
        <authorList>
            <person name="Golubev S.N."/>
            <person name="Muratova A.Y."/>
            <person name="Markelova M.I."/>
        </authorList>
    </citation>
    <scope>NUCLEOTIDE SEQUENCE [LARGE SCALE GENOMIC DNA]</scope>
    <source>
        <strain evidence="4 5">Rsf11</strain>
    </source>
</reference>
<keyword evidence="5" id="KW-1185">Reference proteome</keyword>
<sequence>MSEERVIPDARHPRVVCLGLSALDRIWRVQAPFSGGSEKIRADEHLTEPGGMAANAAVTVSRLGGTASFWGRAGKDDAGRAMADSFIAEGVDIACFRLFEDGASSVSGVIVDQAGERQIVNFRGSYPIDPGWLPLGSLQADCVLADPRWPDGAEALFRRAREQGIPTVLDGDVADAEIFERLLPLTDHAIFSEPGLAGFAGREIGAALSHATSFGSPMVAVTRGDKGVTWLEGGRMHEIPSPSVSAIDTTAAGDVFHGAYAFAIGAGLQTRDSMGFASAVAALKCTRAGGRAAIPTFDEIRSLERNNNAYSR</sequence>
<dbReference type="InterPro" id="IPR002173">
    <property type="entry name" value="Carboh/pur_kinase_PfkB_CS"/>
</dbReference>
<protein>
    <submittedName>
        <fullName evidence="4">Sugar kinase</fullName>
    </submittedName>
</protein>
<evidence type="ECO:0000256" key="2">
    <source>
        <dbReference type="ARBA" id="ARBA00022777"/>
    </source>
</evidence>
<gene>
    <name evidence="4" type="ORF">ABK249_18335</name>
</gene>
<dbReference type="PROSITE" id="PS00584">
    <property type="entry name" value="PFKB_KINASES_2"/>
    <property type="match status" value="1"/>
</dbReference>
<dbReference type="PANTHER" id="PTHR10584">
    <property type="entry name" value="SUGAR KINASE"/>
    <property type="match status" value="1"/>
</dbReference>
<comment type="caution">
    <text evidence="4">The sequence shown here is derived from an EMBL/GenBank/DDBJ whole genome shotgun (WGS) entry which is preliminary data.</text>
</comment>
<dbReference type="GO" id="GO:0016301">
    <property type="term" value="F:kinase activity"/>
    <property type="evidence" value="ECO:0007669"/>
    <property type="project" value="UniProtKB-KW"/>
</dbReference>
<dbReference type="Pfam" id="PF00294">
    <property type="entry name" value="PfkB"/>
    <property type="match status" value="1"/>
</dbReference>
<dbReference type="Gene3D" id="3.40.1190.20">
    <property type="match status" value="1"/>
</dbReference>
<feature type="domain" description="Carbohydrate kinase PfkB" evidence="3">
    <location>
        <begin position="14"/>
        <end position="296"/>
    </location>
</feature>
<organism evidence="4 5">
    <name type="scientific">Neorhizobium phenanthreniclasticum</name>
    <dbReference type="NCBI Taxonomy" id="3157917"/>
    <lineage>
        <taxon>Bacteria</taxon>
        <taxon>Pseudomonadati</taxon>
        <taxon>Pseudomonadota</taxon>
        <taxon>Alphaproteobacteria</taxon>
        <taxon>Hyphomicrobiales</taxon>
        <taxon>Rhizobiaceae</taxon>
        <taxon>Rhizobium/Agrobacterium group</taxon>
        <taxon>Neorhizobium</taxon>
    </lineage>
</organism>
<evidence type="ECO:0000313" key="4">
    <source>
        <dbReference type="EMBL" id="MEQ1406891.1"/>
    </source>
</evidence>
<evidence type="ECO:0000259" key="3">
    <source>
        <dbReference type="Pfam" id="PF00294"/>
    </source>
</evidence>
<name>A0ABV0M4U6_9HYPH</name>
<keyword evidence="1" id="KW-0808">Transferase</keyword>
<dbReference type="EMBL" id="JBEAAL010000014">
    <property type="protein sequence ID" value="MEQ1406891.1"/>
    <property type="molecule type" value="Genomic_DNA"/>
</dbReference>
<evidence type="ECO:0000313" key="5">
    <source>
        <dbReference type="Proteomes" id="UP001496627"/>
    </source>
</evidence>